<sequence>MSVIEEYLAAYERQFDYWEGAAQRARLMLEAGMNSSGLRAIATSRAKSVDRLAEKVRQRNKKKHYRTVEEITKDVVDLAGVRVALYFPGQTEEAEQLIRSLFNVEGEKKFPRDSPPRREEDRFSGYAARHFRVRIPEGVLPEQEIRYSTALIEIQVASVLMHAWSEVEHDLVYKPLDGELSSAEYALLDQLNGLVLAGEIALEQLQLAGDRRVAEAETPFRDHFELAEFLRSQRSIIGHHLTDAALGRVDILFEFLSEQDLARAKAIAPYLEQLDNDFEQRPVAEQLSDLMLSGDLDKYEAYRRATSAARHPSGRNQPETFYESNEHAVAFEQFIRTWAEFEQALAVRVPSERRRPLASTVKAALEHDVIDDETFRNLRMLQDMRNRLVHGPQDNHGTALDVPMGRLTWAVNFLRQLINEFQIH</sequence>
<dbReference type="PANTHER" id="PTHR41773:SF1">
    <property type="entry name" value="RELA_SPOT DOMAIN-CONTAINING PROTEIN"/>
    <property type="match status" value="1"/>
</dbReference>
<dbReference type="RefSeq" id="WP_185442068.1">
    <property type="nucleotide sequence ID" value="NZ_CP043661.1"/>
</dbReference>
<accession>A0A7G6X1I2</accession>
<dbReference type="AlphaFoldDB" id="A0A7G6X1I2"/>
<reference evidence="3" key="1">
    <citation type="submission" date="2019-09" db="EMBL/GenBank/DDBJ databases">
        <title>Antimicrobial potential of Antarctic Bacteria.</title>
        <authorList>
            <person name="Benaud N."/>
            <person name="Edwards R.J."/>
            <person name="Ferrari B.C."/>
        </authorList>
    </citation>
    <scope>NUCLEOTIDE SEQUENCE [LARGE SCALE GENOMIC DNA]</scope>
    <source>
        <strain evidence="3">SPB151</strain>
    </source>
</reference>
<dbReference type="InterPro" id="IPR043519">
    <property type="entry name" value="NT_sf"/>
</dbReference>
<feature type="domain" description="RelA/SpoT" evidence="1">
    <location>
        <begin position="44"/>
        <end position="179"/>
    </location>
</feature>
<dbReference type="SMART" id="SM00954">
    <property type="entry name" value="RelA_SpoT"/>
    <property type="match status" value="1"/>
</dbReference>
<name>A0A7G6X1I2_9ACTN</name>
<dbReference type="Pfam" id="PF04607">
    <property type="entry name" value="RelA_SpoT"/>
    <property type="match status" value="1"/>
</dbReference>
<proteinExistence type="predicted"/>
<dbReference type="EMBL" id="CP043661">
    <property type="protein sequence ID" value="QNE20097.1"/>
    <property type="molecule type" value="Genomic_DNA"/>
</dbReference>
<dbReference type="Gene3D" id="3.30.460.10">
    <property type="entry name" value="Beta Polymerase, domain 2"/>
    <property type="match status" value="1"/>
</dbReference>
<reference evidence="2 3" key="2">
    <citation type="journal article" date="2020" name="Microbiol. Resour. Announc.">
        <title>Antarctic desert soil bacteria exhibit high novel natural product potential, evaluated through long-read genome sequencing and comparative genomics.</title>
        <authorList>
            <person name="Benaud N."/>
            <person name="Edwards R.J."/>
            <person name="Amos T.G."/>
            <person name="D'Agostino P.M."/>
            <person name="Gutierrez-Chavez C."/>
            <person name="Montgomery K."/>
            <person name="Nicetic I."/>
            <person name="Ferrari B.C."/>
        </authorList>
    </citation>
    <scope>NUCLEOTIDE SEQUENCE [LARGE SCALE GENOMIC DNA]</scope>
    <source>
        <strain evidence="2 3">SPB151</strain>
    </source>
</reference>
<dbReference type="Proteomes" id="UP000515563">
    <property type="component" value="Chromosome"/>
</dbReference>
<evidence type="ECO:0000259" key="1">
    <source>
        <dbReference type="SMART" id="SM00954"/>
    </source>
</evidence>
<organism evidence="2 3">
    <name type="scientific">Kribbella qitaiheensis</name>
    <dbReference type="NCBI Taxonomy" id="1544730"/>
    <lineage>
        <taxon>Bacteria</taxon>
        <taxon>Bacillati</taxon>
        <taxon>Actinomycetota</taxon>
        <taxon>Actinomycetes</taxon>
        <taxon>Propionibacteriales</taxon>
        <taxon>Kribbellaceae</taxon>
        <taxon>Kribbella</taxon>
    </lineage>
</organism>
<dbReference type="CDD" id="cd05399">
    <property type="entry name" value="NT_Rel-Spo_like"/>
    <property type="match status" value="1"/>
</dbReference>
<dbReference type="KEGG" id="kqi:F1D05_22005"/>
<evidence type="ECO:0000313" key="2">
    <source>
        <dbReference type="EMBL" id="QNE20097.1"/>
    </source>
</evidence>
<dbReference type="GO" id="GO:0015969">
    <property type="term" value="P:guanosine tetraphosphate metabolic process"/>
    <property type="evidence" value="ECO:0007669"/>
    <property type="project" value="InterPro"/>
</dbReference>
<gene>
    <name evidence="2" type="ORF">F1D05_22005</name>
</gene>
<dbReference type="PANTHER" id="PTHR41773">
    <property type="entry name" value="GTP PYROPHOSPHATASE-RELATED"/>
    <property type="match status" value="1"/>
</dbReference>
<evidence type="ECO:0000313" key="3">
    <source>
        <dbReference type="Proteomes" id="UP000515563"/>
    </source>
</evidence>
<dbReference type="SUPFAM" id="SSF81301">
    <property type="entry name" value="Nucleotidyltransferase"/>
    <property type="match status" value="1"/>
</dbReference>
<dbReference type="InterPro" id="IPR007685">
    <property type="entry name" value="RelA_SpoT"/>
</dbReference>
<protein>
    <submittedName>
        <fullName evidence="2">RelA/SpoT domain-containing protein</fullName>
    </submittedName>
</protein>
<keyword evidence="3" id="KW-1185">Reference proteome</keyword>